<evidence type="ECO:0000259" key="1">
    <source>
        <dbReference type="Pfam" id="PF18117"/>
    </source>
</evidence>
<name>A0A5N6QYQ0_9ROSI</name>
<feature type="domain" description="EDS1 EP" evidence="1">
    <location>
        <begin position="145"/>
        <end position="243"/>
    </location>
</feature>
<dbReference type="GO" id="GO:0052689">
    <property type="term" value="F:carboxylic ester hydrolase activity"/>
    <property type="evidence" value="ECO:0007669"/>
    <property type="project" value="InterPro"/>
</dbReference>
<reference evidence="2 3" key="1">
    <citation type="submission" date="2019-06" db="EMBL/GenBank/DDBJ databases">
        <title>A chromosomal-level reference genome of Carpinus fangiana (Coryloideae, Betulaceae).</title>
        <authorList>
            <person name="Yang X."/>
            <person name="Wang Z."/>
            <person name="Zhang L."/>
            <person name="Hao G."/>
            <person name="Liu J."/>
            <person name="Yang Y."/>
        </authorList>
    </citation>
    <scope>NUCLEOTIDE SEQUENCE [LARGE SCALE GENOMIC DNA]</scope>
    <source>
        <strain evidence="2">Cfa_2016G</strain>
        <tissue evidence="2">Leaf</tissue>
    </source>
</reference>
<gene>
    <name evidence="2" type="ORF">FH972_007467</name>
</gene>
<dbReference type="Proteomes" id="UP000327013">
    <property type="component" value="Chromosome 3"/>
</dbReference>
<organism evidence="2 3">
    <name type="scientific">Carpinus fangiana</name>
    <dbReference type="NCBI Taxonomy" id="176857"/>
    <lineage>
        <taxon>Eukaryota</taxon>
        <taxon>Viridiplantae</taxon>
        <taxon>Streptophyta</taxon>
        <taxon>Embryophyta</taxon>
        <taxon>Tracheophyta</taxon>
        <taxon>Spermatophyta</taxon>
        <taxon>Magnoliopsida</taxon>
        <taxon>eudicotyledons</taxon>
        <taxon>Gunneridae</taxon>
        <taxon>Pentapetalae</taxon>
        <taxon>rosids</taxon>
        <taxon>fabids</taxon>
        <taxon>Fagales</taxon>
        <taxon>Betulaceae</taxon>
        <taxon>Carpinus</taxon>
    </lineage>
</organism>
<dbReference type="GO" id="GO:0006952">
    <property type="term" value="P:defense response"/>
    <property type="evidence" value="ECO:0007669"/>
    <property type="project" value="InterPro"/>
</dbReference>
<dbReference type="InterPro" id="IPR041266">
    <property type="entry name" value="EDS1_EP"/>
</dbReference>
<accession>A0A5N6QYQ0</accession>
<dbReference type="InterPro" id="IPR044603">
    <property type="entry name" value="SAG101-like"/>
</dbReference>
<evidence type="ECO:0000313" key="2">
    <source>
        <dbReference type="EMBL" id="KAE8021591.1"/>
    </source>
</evidence>
<evidence type="ECO:0000313" key="3">
    <source>
        <dbReference type="Proteomes" id="UP000327013"/>
    </source>
</evidence>
<dbReference type="Pfam" id="PF18117">
    <property type="entry name" value="EDS1_EP"/>
    <property type="match status" value="2"/>
</dbReference>
<protein>
    <recommendedName>
        <fullName evidence="1">EDS1 EP domain-containing protein</fullName>
    </recommendedName>
</protein>
<feature type="domain" description="EDS1 EP" evidence="1">
    <location>
        <begin position="105"/>
        <end position="143"/>
    </location>
</feature>
<proteinExistence type="predicted"/>
<dbReference type="OrthoDB" id="438440at2759"/>
<dbReference type="EMBL" id="CM017323">
    <property type="protein sequence ID" value="KAE8021591.1"/>
    <property type="molecule type" value="Genomic_DNA"/>
</dbReference>
<dbReference type="PANTHER" id="PTHR46898">
    <property type="entry name" value="SENESCENCE-ASSOCIATED CARBOXYLESTERASE 101"/>
    <property type="match status" value="1"/>
</dbReference>
<keyword evidence="3" id="KW-1185">Reference proteome</keyword>
<sequence>MGLETYSKGPENHYPNQVLEFFDYKNIVQQLKGNVICKDSRVVDEWIAQPLQAGIITQPAAIGLGRPQQQLQQQSIDMNKLITKTFRRREVYGSNLLNKMKVYMAQLEWYKKWSEEEEIGCYDRFKNAFDSSDITAQGFKNFLTAEYYRARDGESRKTDYIAKGRSKHYKLLKQWLDEDDQRSASRPNNPKKQNLKGGLTEDSCFWAYVEEALISVISVNVLSNGQSSNDMDKHKRSLIRFED</sequence>
<dbReference type="PANTHER" id="PTHR46898:SF3">
    <property type="entry name" value="FUNGAL LIPASE-LIKE DOMAIN-CONTAINING PROTEIN"/>
    <property type="match status" value="1"/>
</dbReference>
<dbReference type="AlphaFoldDB" id="A0A5N6QYQ0"/>